<name>A0A1C6TQC2_9ACTN</name>
<evidence type="ECO:0000313" key="3">
    <source>
        <dbReference type="EMBL" id="SCL44024.1"/>
    </source>
</evidence>
<dbReference type="OrthoDB" id="3336661at2"/>
<gene>
    <name evidence="3" type="ORF">GA0070604_0150</name>
</gene>
<accession>A0A1C6TQC2</accession>
<protein>
    <submittedName>
        <fullName evidence="3">Uncharacterized protein</fullName>
    </submittedName>
</protein>
<reference evidence="4" key="1">
    <citation type="submission" date="2016-06" db="EMBL/GenBank/DDBJ databases">
        <authorList>
            <person name="Varghese N."/>
            <person name="Submissions Spin"/>
        </authorList>
    </citation>
    <scope>NUCLEOTIDE SEQUENCE [LARGE SCALE GENOMIC DNA]</scope>
    <source>
        <strain evidence="4">DSM 44814</strain>
    </source>
</reference>
<evidence type="ECO:0000313" key="4">
    <source>
        <dbReference type="Proteomes" id="UP000199696"/>
    </source>
</evidence>
<keyword evidence="2" id="KW-0472">Membrane</keyword>
<feature type="transmembrane region" description="Helical" evidence="2">
    <location>
        <begin position="37"/>
        <end position="58"/>
    </location>
</feature>
<dbReference type="EMBL" id="FMHY01000002">
    <property type="protein sequence ID" value="SCL44024.1"/>
    <property type="molecule type" value="Genomic_DNA"/>
</dbReference>
<organism evidence="3 4">
    <name type="scientific">Micromonospora eburnea</name>
    <dbReference type="NCBI Taxonomy" id="227316"/>
    <lineage>
        <taxon>Bacteria</taxon>
        <taxon>Bacillati</taxon>
        <taxon>Actinomycetota</taxon>
        <taxon>Actinomycetes</taxon>
        <taxon>Micromonosporales</taxon>
        <taxon>Micromonosporaceae</taxon>
        <taxon>Micromonospora</taxon>
    </lineage>
</organism>
<proteinExistence type="predicted"/>
<evidence type="ECO:0000256" key="1">
    <source>
        <dbReference type="SAM" id="MobiDB-lite"/>
    </source>
</evidence>
<evidence type="ECO:0000256" key="2">
    <source>
        <dbReference type="SAM" id="Phobius"/>
    </source>
</evidence>
<keyword evidence="2" id="KW-0812">Transmembrane</keyword>
<keyword evidence="4" id="KW-1185">Reference proteome</keyword>
<sequence length="441" mass="46500">MSYRQLLDEAIGDPPASAIDIEQVIGRQRRKRRLRRWGVCGGAAVAVLGVAATVALVLPPAGRLPAPAGPPRITTVAGTPEDVARLDAAVAAAVTHQAPKVKWKDEISPGRPRWHHGGESGTELPNTIDHYFAQGGIAVDGNEAHLMVQIERFASRRTRMCPYTSPSYTCQDSVGPNGERIEVLTGGRTDQGSAGSIRTSSQDVRVVRPGDLLVSVTLISWSHLFDGALPLTVEQQTAIALDPAIALAPVPPGVAVTLPPVPSEAPSAPPSSPSPPSGRFDAAQQQRIDNAVFASLRRQVPGVKAVHGAGTTPADLASVWTDDGRGNTADEYWGKGRLLVDKATGLFSVQIWRTDPGFYGDLTCAKPTKVYKCTAGVGPHGEKYRTVTNTGGSAEREVNVRRADGSWLSVTLAGDGGKFPLTPAQQQAIAFDPAIALAPVK</sequence>
<dbReference type="Proteomes" id="UP000199696">
    <property type="component" value="Unassembled WGS sequence"/>
</dbReference>
<dbReference type="AlphaFoldDB" id="A0A1C6TQC2"/>
<feature type="compositionally biased region" description="Pro residues" evidence="1">
    <location>
        <begin position="259"/>
        <end position="276"/>
    </location>
</feature>
<dbReference type="RefSeq" id="WP_091112458.1">
    <property type="nucleotide sequence ID" value="NZ_FMHY01000002.1"/>
</dbReference>
<keyword evidence="2" id="KW-1133">Transmembrane helix</keyword>
<feature type="region of interest" description="Disordered" evidence="1">
    <location>
        <begin position="258"/>
        <end position="282"/>
    </location>
</feature>